<dbReference type="Pfam" id="PF01288">
    <property type="entry name" value="HPPK"/>
    <property type="match status" value="1"/>
</dbReference>
<dbReference type="InterPro" id="IPR035907">
    <property type="entry name" value="Hppk_sf"/>
</dbReference>
<keyword evidence="8" id="KW-0289">Folate biosynthesis</keyword>
<dbReference type="Proteomes" id="UP001366085">
    <property type="component" value="Unassembled WGS sequence"/>
</dbReference>
<keyword evidence="11" id="KW-1185">Reference proteome</keyword>
<evidence type="ECO:0000259" key="9">
    <source>
        <dbReference type="Pfam" id="PF01288"/>
    </source>
</evidence>
<gene>
    <name evidence="10" type="primary">folK</name>
    <name evidence="10" type="ORF">WDU93_10180</name>
</gene>
<dbReference type="PANTHER" id="PTHR43071">
    <property type="entry name" value="2-AMINO-4-HYDROXY-6-HYDROXYMETHYLDIHYDROPTERIDINE PYROPHOSPHOKINASE"/>
    <property type="match status" value="1"/>
</dbReference>
<evidence type="ECO:0000256" key="8">
    <source>
        <dbReference type="ARBA" id="ARBA00022909"/>
    </source>
</evidence>
<evidence type="ECO:0000256" key="4">
    <source>
        <dbReference type="ARBA" id="ARBA00022679"/>
    </source>
</evidence>
<comment type="caution">
    <text evidence="10">The sequence shown here is derived from an EMBL/GenBank/DDBJ whole genome shotgun (WGS) entry which is preliminary data.</text>
</comment>
<keyword evidence="5" id="KW-0547">Nucleotide-binding</keyword>
<evidence type="ECO:0000256" key="7">
    <source>
        <dbReference type="ARBA" id="ARBA00022840"/>
    </source>
</evidence>
<accession>A0ABU8LL62</accession>
<evidence type="ECO:0000256" key="1">
    <source>
        <dbReference type="ARBA" id="ARBA00000198"/>
    </source>
</evidence>
<dbReference type="EC" id="2.7.6.3" evidence="3"/>
<name>A0ABU8LL62_9MICO</name>
<dbReference type="GO" id="GO:0003848">
    <property type="term" value="F:2-amino-4-hydroxy-6-hydroxymethyldihydropteridine diphosphokinase activity"/>
    <property type="evidence" value="ECO:0007669"/>
    <property type="project" value="UniProtKB-EC"/>
</dbReference>
<dbReference type="CDD" id="cd00483">
    <property type="entry name" value="HPPK"/>
    <property type="match status" value="1"/>
</dbReference>
<evidence type="ECO:0000313" key="11">
    <source>
        <dbReference type="Proteomes" id="UP001366085"/>
    </source>
</evidence>
<proteinExistence type="predicted"/>
<comment type="catalytic activity">
    <reaction evidence="1">
        <text>6-hydroxymethyl-7,8-dihydropterin + ATP = (7,8-dihydropterin-6-yl)methyl diphosphate + AMP + H(+)</text>
        <dbReference type="Rhea" id="RHEA:11412"/>
        <dbReference type="ChEBI" id="CHEBI:15378"/>
        <dbReference type="ChEBI" id="CHEBI:30616"/>
        <dbReference type="ChEBI" id="CHEBI:44841"/>
        <dbReference type="ChEBI" id="CHEBI:72950"/>
        <dbReference type="ChEBI" id="CHEBI:456215"/>
        <dbReference type="EC" id="2.7.6.3"/>
    </reaction>
</comment>
<dbReference type="Gene3D" id="3.30.70.560">
    <property type="entry name" value="7,8-Dihydro-6-hydroxymethylpterin-pyrophosphokinase HPPK"/>
    <property type="match status" value="1"/>
</dbReference>
<keyword evidence="6" id="KW-0418">Kinase</keyword>
<evidence type="ECO:0000256" key="5">
    <source>
        <dbReference type="ARBA" id="ARBA00022741"/>
    </source>
</evidence>
<evidence type="ECO:0000256" key="3">
    <source>
        <dbReference type="ARBA" id="ARBA00013253"/>
    </source>
</evidence>
<evidence type="ECO:0000313" key="10">
    <source>
        <dbReference type="EMBL" id="MEJ1092061.1"/>
    </source>
</evidence>
<dbReference type="SUPFAM" id="SSF55083">
    <property type="entry name" value="6-hydroxymethyl-7,8-dihydropterin pyrophosphokinase, HPPK"/>
    <property type="match status" value="1"/>
</dbReference>
<evidence type="ECO:0000256" key="2">
    <source>
        <dbReference type="ARBA" id="ARBA00005051"/>
    </source>
</evidence>
<comment type="pathway">
    <text evidence="2">Cofactor biosynthesis; tetrahydrofolate biosynthesis; 2-amino-4-hydroxy-6-hydroxymethyl-7,8-dihydropteridine diphosphate from 7,8-dihydroneopterin triphosphate: step 4/4.</text>
</comment>
<dbReference type="EMBL" id="JBBDGN010000009">
    <property type="protein sequence ID" value="MEJ1092061.1"/>
    <property type="molecule type" value="Genomic_DNA"/>
</dbReference>
<protein>
    <recommendedName>
        <fullName evidence="3">2-amino-4-hydroxy-6-hydroxymethyldihydropteridine diphosphokinase</fullName>
        <ecNumber evidence="3">2.7.6.3</ecNumber>
    </recommendedName>
</protein>
<organism evidence="10 11">
    <name type="scientific">Microbacterium istanbulense</name>
    <dbReference type="NCBI Taxonomy" id="3122049"/>
    <lineage>
        <taxon>Bacteria</taxon>
        <taxon>Bacillati</taxon>
        <taxon>Actinomycetota</taxon>
        <taxon>Actinomycetes</taxon>
        <taxon>Micrococcales</taxon>
        <taxon>Microbacteriaceae</taxon>
        <taxon>Microbacterium</taxon>
    </lineage>
</organism>
<dbReference type="NCBIfam" id="TIGR01498">
    <property type="entry name" value="folK"/>
    <property type="match status" value="1"/>
</dbReference>
<keyword evidence="4 10" id="KW-0808">Transferase</keyword>
<feature type="domain" description="7,8-dihydro-6-hydroxymethylpterin-pyrophosphokinase" evidence="9">
    <location>
        <begin position="24"/>
        <end position="155"/>
    </location>
</feature>
<dbReference type="InterPro" id="IPR000550">
    <property type="entry name" value="Hppk"/>
</dbReference>
<keyword evidence="7" id="KW-0067">ATP-binding</keyword>
<dbReference type="RefSeq" id="WP_337320239.1">
    <property type="nucleotide sequence ID" value="NZ_JBBDGN010000009.1"/>
</dbReference>
<sequence>MDRRLTHLPSFPDPRPGREPEVAVVALGSNEGDRGEMLAAAAERLRRLPLVDEVRMSDAIETVAVRLDGPDPDAPRYLNAVALVTTRLAPQVLLGMLHAIEEEQGRLRRERWGDRTLDLDLIAYGDFRSDEPRLQVPHPRAGERLFVLEPWLSLDADAVLPGQGRVAELVQALHADAAGEAT</sequence>
<dbReference type="PANTHER" id="PTHR43071:SF1">
    <property type="entry name" value="2-AMINO-4-HYDROXY-6-HYDROXYMETHYLDIHYDROPTERIDINE PYROPHOSPHOKINASE"/>
    <property type="match status" value="1"/>
</dbReference>
<evidence type="ECO:0000256" key="6">
    <source>
        <dbReference type="ARBA" id="ARBA00022777"/>
    </source>
</evidence>
<reference evidence="10 11" key="1">
    <citation type="submission" date="2024-02" db="EMBL/GenBank/DDBJ databases">
        <authorList>
            <person name="Saticioglu I.B."/>
        </authorList>
    </citation>
    <scope>NUCLEOTIDE SEQUENCE [LARGE SCALE GENOMIC DNA]</scope>
    <source>
        <strain evidence="10 11">Mu-43</strain>
    </source>
</reference>